<dbReference type="EC" id="1.14.99.56" evidence="15"/>
<dbReference type="GO" id="GO:0030248">
    <property type="term" value="F:cellulose binding"/>
    <property type="evidence" value="ECO:0007669"/>
    <property type="project" value="InterPro"/>
</dbReference>
<keyword evidence="4" id="KW-0479">Metal-binding</keyword>
<dbReference type="GO" id="GO:0004497">
    <property type="term" value="F:monooxygenase activity"/>
    <property type="evidence" value="ECO:0007669"/>
    <property type="project" value="UniProtKB-KW"/>
</dbReference>
<evidence type="ECO:0000256" key="15">
    <source>
        <dbReference type="ARBA" id="ARBA00047174"/>
    </source>
</evidence>
<keyword evidence="7" id="KW-0560">Oxidoreductase</keyword>
<reference evidence="20" key="1">
    <citation type="journal article" date="2012" name="Nat. Genet.">
        <title>Lifestyle transitions in plant pathogenic Colletotrichum fungi deciphered by genome and transcriptome analyses.</title>
        <authorList>
            <person name="O'Connell R.J."/>
            <person name="Thon M.R."/>
            <person name="Hacquard S."/>
            <person name="Amyotte S.G."/>
            <person name="Kleemann J."/>
            <person name="Torres M.F."/>
            <person name="Damm U."/>
            <person name="Buiate E.A."/>
            <person name="Epstein L."/>
            <person name="Alkan N."/>
            <person name="Altmueller J."/>
            <person name="Alvarado-Balderrama L."/>
            <person name="Bauser C.A."/>
            <person name="Becker C."/>
            <person name="Birren B.W."/>
            <person name="Chen Z."/>
            <person name="Choi J."/>
            <person name="Crouch J.A."/>
            <person name="Duvick J.P."/>
            <person name="Farman M.A."/>
            <person name="Gan P."/>
            <person name="Heiman D."/>
            <person name="Henrissat B."/>
            <person name="Howard R.J."/>
            <person name="Kabbage M."/>
            <person name="Koch C."/>
            <person name="Kracher B."/>
            <person name="Kubo Y."/>
            <person name="Law A.D."/>
            <person name="Lebrun M.-H."/>
            <person name="Lee Y.-H."/>
            <person name="Miyara I."/>
            <person name="Moore N."/>
            <person name="Neumann U."/>
            <person name="Nordstroem K."/>
            <person name="Panaccione D.G."/>
            <person name="Panstruga R."/>
            <person name="Place M."/>
            <person name="Proctor R.H."/>
            <person name="Prusky D."/>
            <person name="Rech G."/>
            <person name="Reinhardt R."/>
            <person name="Rollins J.A."/>
            <person name="Rounsley S."/>
            <person name="Schardl C.L."/>
            <person name="Schwartz D.C."/>
            <person name="Shenoy N."/>
            <person name="Shirasu K."/>
            <person name="Sikhakolli U.R."/>
            <person name="Stueber K."/>
            <person name="Sukno S.A."/>
            <person name="Sweigard J.A."/>
            <person name="Takano Y."/>
            <person name="Takahara H."/>
            <person name="Trail F."/>
            <person name="van der Does H.C."/>
            <person name="Voll L.M."/>
            <person name="Will I."/>
            <person name="Young S."/>
            <person name="Zeng Q."/>
            <person name="Zhang J."/>
            <person name="Zhou S."/>
            <person name="Dickman M.B."/>
            <person name="Schulze-Lefert P."/>
            <person name="Ver Loren van Themaat E."/>
            <person name="Ma L.-J."/>
            <person name="Vaillancourt L.J."/>
        </authorList>
    </citation>
    <scope>NUCLEOTIDE SEQUENCE [LARGE SCALE GENOMIC DNA]</scope>
    <source>
        <strain evidence="20">M1.001 / M2 / FGSC 10212</strain>
    </source>
</reference>
<evidence type="ECO:0000256" key="9">
    <source>
        <dbReference type="ARBA" id="ARBA00023033"/>
    </source>
</evidence>
<keyword evidence="8" id="KW-0186">Copper</keyword>
<keyword evidence="3" id="KW-0964">Secreted</keyword>
<dbReference type="PROSITE" id="PS51164">
    <property type="entry name" value="CBM1_2"/>
    <property type="match status" value="1"/>
</dbReference>
<dbReference type="GO" id="GO:0005576">
    <property type="term" value="C:extracellular region"/>
    <property type="evidence" value="ECO:0007669"/>
    <property type="project" value="UniProtKB-SubCell"/>
</dbReference>
<dbReference type="SUPFAM" id="SSF57180">
    <property type="entry name" value="Cellulose-binding domain"/>
    <property type="match status" value="1"/>
</dbReference>
<keyword evidence="20" id="KW-1185">Reference proteome</keyword>
<dbReference type="EMBL" id="GG697372">
    <property type="protein sequence ID" value="EFQ33676.1"/>
    <property type="molecule type" value="Genomic_DNA"/>
</dbReference>
<dbReference type="HOGENOM" id="CLU_031730_4_1_1"/>
<protein>
    <recommendedName>
        <fullName evidence="15">lytic cellulose monooxygenase (C4-dehydrogenating)</fullName>
        <ecNumber evidence="15">1.14.99.56</ecNumber>
    </recommendedName>
</protein>
<evidence type="ECO:0000256" key="13">
    <source>
        <dbReference type="ARBA" id="ARBA00044502"/>
    </source>
</evidence>
<dbReference type="InterPro" id="IPR035971">
    <property type="entry name" value="CBD_sf"/>
</dbReference>
<dbReference type="AlphaFoldDB" id="E3QS38"/>
<comment type="cofactor">
    <cofactor evidence="1">
        <name>Cu(2+)</name>
        <dbReference type="ChEBI" id="CHEBI:29036"/>
    </cofactor>
</comment>
<feature type="signal peptide" evidence="17">
    <location>
        <begin position="1"/>
        <end position="17"/>
    </location>
</feature>
<evidence type="ECO:0000256" key="1">
    <source>
        <dbReference type="ARBA" id="ARBA00001973"/>
    </source>
</evidence>
<evidence type="ECO:0000256" key="5">
    <source>
        <dbReference type="ARBA" id="ARBA00022729"/>
    </source>
</evidence>
<dbReference type="GO" id="GO:0046872">
    <property type="term" value="F:metal ion binding"/>
    <property type="evidence" value="ECO:0007669"/>
    <property type="project" value="UniProtKB-KW"/>
</dbReference>
<keyword evidence="5 17" id="KW-0732">Signal</keyword>
<dbReference type="RefSeq" id="XP_008097696.1">
    <property type="nucleotide sequence ID" value="XM_008099505.1"/>
</dbReference>
<evidence type="ECO:0000256" key="12">
    <source>
        <dbReference type="ARBA" id="ARBA00023326"/>
    </source>
</evidence>
<evidence type="ECO:0000256" key="7">
    <source>
        <dbReference type="ARBA" id="ARBA00023002"/>
    </source>
</evidence>
<dbReference type="CDD" id="cd21175">
    <property type="entry name" value="LPMO_AA9"/>
    <property type="match status" value="1"/>
</dbReference>
<dbReference type="VEuPathDB" id="FungiDB:GLRG_08605"/>
<proteinExistence type="inferred from homology"/>
<evidence type="ECO:0000256" key="4">
    <source>
        <dbReference type="ARBA" id="ARBA00022723"/>
    </source>
</evidence>
<organism evidence="20">
    <name type="scientific">Colletotrichum graminicola (strain M1.001 / M2 / FGSC 10212)</name>
    <name type="common">Maize anthracnose fungus</name>
    <name type="synonym">Glomerella graminicola</name>
    <dbReference type="NCBI Taxonomy" id="645133"/>
    <lineage>
        <taxon>Eukaryota</taxon>
        <taxon>Fungi</taxon>
        <taxon>Dikarya</taxon>
        <taxon>Ascomycota</taxon>
        <taxon>Pezizomycotina</taxon>
        <taxon>Sordariomycetes</taxon>
        <taxon>Hypocreomycetidae</taxon>
        <taxon>Glomerellales</taxon>
        <taxon>Glomerellaceae</taxon>
        <taxon>Colletotrichum</taxon>
        <taxon>Colletotrichum graminicola species complex</taxon>
    </lineage>
</organism>
<evidence type="ECO:0000256" key="6">
    <source>
        <dbReference type="ARBA" id="ARBA00023001"/>
    </source>
</evidence>
<comment type="similarity">
    <text evidence="13">Belongs to the polysaccharide monooxygenase AA9 family.</text>
</comment>
<evidence type="ECO:0000256" key="3">
    <source>
        <dbReference type="ARBA" id="ARBA00022525"/>
    </source>
</evidence>
<sequence length="289" mass="31117">MRISTFLPVLAVPFVQCHYIFSQLIVNGNAVGSDYTYMRKNSNNYQPSFTSEIVNSPELRCNKGATTGTAQTYTVAAGSKVGFKLWYNEFIEHPGPGFVYMSKVSGSLNGYDGSGDWFKVYETGLCGGQPNVDTSWCTWQKDRIEFTIPNRIPPGDYLVRVEHIGLHEAHVGKAQFYMECAHLKITGSGGGTPGPLVKIPGIYKASDPGIAYNKWTNTPAQYIMPGPKVWVDNGSSSPPPGTSPSNPPPSSGGGGAPLYGQCGGTGWTGPTTCAQGTCKVTNEWYSQCV</sequence>
<evidence type="ECO:0000313" key="19">
    <source>
        <dbReference type="EMBL" id="EFQ33676.1"/>
    </source>
</evidence>
<evidence type="ECO:0000256" key="16">
    <source>
        <dbReference type="SAM" id="MobiDB-lite"/>
    </source>
</evidence>
<feature type="chain" id="PRO_5003178773" description="lytic cellulose monooxygenase (C4-dehydrogenating)" evidence="17">
    <location>
        <begin position="18"/>
        <end position="289"/>
    </location>
</feature>
<keyword evidence="12" id="KW-0624">Polysaccharide degradation</keyword>
<evidence type="ECO:0000256" key="17">
    <source>
        <dbReference type="SAM" id="SignalP"/>
    </source>
</evidence>
<comment type="catalytic activity">
    <reaction evidence="14">
        <text>[(1-&gt;4)-beta-D-glucosyl]n+m + reduced acceptor + O2 = 4-dehydro-beta-D-glucosyl-[(1-&gt;4)-beta-D-glucosyl]n-1 + [(1-&gt;4)-beta-D-glucosyl]m + acceptor + H2O.</text>
        <dbReference type="EC" id="1.14.99.56"/>
    </reaction>
</comment>
<dbReference type="OrthoDB" id="3496539at2759"/>
<dbReference type="STRING" id="645133.E3QS38"/>
<dbReference type="PANTHER" id="PTHR33353:SF2">
    <property type="entry name" value="ENDO-BETA-1,4-GLUCANASE D"/>
    <property type="match status" value="1"/>
</dbReference>
<dbReference type="Proteomes" id="UP000008782">
    <property type="component" value="Unassembled WGS sequence"/>
</dbReference>
<evidence type="ECO:0000256" key="8">
    <source>
        <dbReference type="ARBA" id="ARBA00023008"/>
    </source>
</evidence>
<dbReference type="eggNOG" id="ENOG502SING">
    <property type="taxonomic scope" value="Eukaryota"/>
</dbReference>
<name>E3QS38_COLGM</name>
<dbReference type="PROSITE" id="PS00562">
    <property type="entry name" value="CBM1_1"/>
    <property type="match status" value="1"/>
</dbReference>
<dbReference type="SMART" id="SM00236">
    <property type="entry name" value="fCBD"/>
    <property type="match status" value="1"/>
</dbReference>
<dbReference type="InterPro" id="IPR005103">
    <property type="entry name" value="AA9_LPMO"/>
</dbReference>
<dbReference type="Gene3D" id="2.70.50.70">
    <property type="match status" value="1"/>
</dbReference>
<dbReference type="Pfam" id="PF03443">
    <property type="entry name" value="AA9"/>
    <property type="match status" value="1"/>
</dbReference>
<evidence type="ECO:0000259" key="18">
    <source>
        <dbReference type="PROSITE" id="PS51164"/>
    </source>
</evidence>
<evidence type="ECO:0000256" key="2">
    <source>
        <dbReference type="ARBA" id="ARBA00004613"/>
    </source>
</evidence>
<dbReference type="InterPro" id="IPR049892">
    <property type="entry name" value="AA9"/>
</dbReference>
<feature type="compositionally biased region" description="Pro residues" evidence="16">
    <location>
        <begin position="237"/>
        <end position="250"/>
    </location>
</feature>
<dbReference type="Pfam" id="PF00734">
    <property type="entry name" value="CBM_1"/>
    <property type="match status" value="1"/>
</dbReference>
<dbReference type="InterPro" id="IPR000254">
    <property type="entry name" value="CBD"/>
</dbReference>
<evidence type="ECO:0000313" key="20">
    <source>
        <dbReference type="Proteomes" id="UP000008782"/>
    </source>
</evidence>
<dbReference type="GO" id="GO:0030245">
    <property type="term" value="P:cellulose catabolic process"/>
    <property type="evidence" value="ECO:0007669"/>
    <property type="project" value="UniProtKB-KW"/>
</dbReference>
<feature type="region of interest" description="Disordered" evidence="16">
    <location>
        <begin position="226"/>
        <end position="258"/>
    </location>
</feature>
<accession>E3QS38</accession>
<keyword evidence="11" id="KW-0119">Carbohydrate metabolism</keyword>
<keyword evidence="6" id="KW-0136">Cellulose degradation</keyword>
<keyword evidence="10" id="KW-1015">Disulfide bond</keyword>
<feature type="domain" description="CBM1" evidence="18">
    <location>
        <begin position="254"/>
        <end position="289"/>
    </location>
</feature>
<evidence type="ECO:0000256" key="14">
    <source>
        <dbReference type="ARBA" id="ARBA00045077"/>
    </source>
</evidence>
<evidence type="ECO:0000256" key="10">
    <source>
        <dbReference type="ARBA" id="ARBA00023157"/>
    </source>
</evidence>
<comment type="subcellular location">
    <subcellularLocation>
        <location evidence="2">Secreted</location>
    </subcellularLocation>
</comment>
<dbReference type="PANTHER" id="PTHR33353">
    <property type="entry name" value="PUTATIVE (AFU_ORTHOLOGUE AFUA_1G12560)-RELATED"/>
    <property type="match status" value="1"/>
</dbReference>
<evidence type="ECO:0000256" key="11">
    <source>
        <dbReference type="ARBA" id="ARBA00023277"/>
    </source>
</evidence>
<keyword evidence="9" id="KW-0503">Monooxygenase</keyword>
<dbReference type="GeneID" id="24413970"/>
<gene>
    <name evidence="19" type="ORF">GLRG_08605</name>
</gene>